<dbReference type="OrthoDB" id="9797479at2"/>
<sequence>MRRFLKLPAAVASFVYGLSMPTSAAADVNAEMNQFWNDLGVAANVTGPSSFEGQRAGYYTFGNVYVRTPQRSLSPVNIQMPGYRAGCGGIDIYGGGFSYVNSAELVAFMKSVANNAASFAFQVALETISPVIAEKVGELQSVAQRINQMAINSCESGQLAVAAVWPQSDQASRVICEASASRRGLYPDWVAARHGCGSEGERSNVLAGASVEEKASIPQNINIAWDALKKHPVISGDRELMQFLMTLSGTEILTAGADDDAAQSYQFLPSKMLDPGVISAFLDGGTIDIYECETDPDDLCLAPTTGGSVTIASSDGLRARVSQMLADIMGKVRTRTALTADEQAFLNVTSLPVYKMINVHAAYEGVFADQTIQSYAEIIAIDLLYGLFEGYAEMLSEAGSTATSGARDSVVAWKEQLTRQREFLLQYQLENNARVEVIEQVIARTQAIERQLAGRLSKDLADAYQFSRNASY</sequence>
<reference evidence="2 3" key="2">
    <citation type="journal article" date="2011" name="J. Bacteriol.">
        <title>Complete genome sequence of strain HTCC2503T of Parvularcula bermudensis, the type species of the order "Parvularculales" in the class Alphaproteobacteria.</title>
        <authorList>
            <person name="Oh H.M."/>
            <person name="Kang I."/>
            <person name="Vergin K.L."/>
            <person name="Kang D."/>
            <person name="Rhee K.H."/>
            <person name="Giovannoni S.J."/>
            <person name="Cho J.C."/>
        </authorList>
    </citation>
    <scope>NUCLEOTIDE SEQUENCE [LARGE SCALE GENOMIC DNA]</scope>
    <source>
        <strain evidence="3">ATCC BAA-594 / HTCC2503 / KCTC 12087</strain>
    </source>
</reference>
<keyword evidence="1" id="KW-0732">Signal</keyword>
<evidence type="ECO:0000313" key="3">
    <source>
        <dbReference type="Proteomes" id="UP000001302"/>
    </source>
</evidence>
<dbReference type="InterPro" id="IPR010927">
    <property type="entry name" value="T4SS_TraH"/>
</dbReference>
<protein>
    <submittedName>
        <fullName evidence="2">TraH</fullName>
    </submittedName>
</protein>
<dbReference type="eggNOG" id="ENOG502ZB1J">
    <property type="taxonomic scope" value="Bacteria"/>
</dbReference>
<dbReference type="HOGENOM" id="CLU_038342_1_1_5"/>
<dbReference type="EMBL" id="CP002156">
    <property type="protein sequence ID" value="ADM08209.1"/>
    <property type="molecule type" value="Genomic_DNA"/>
</dbReference>
<dbReference type="STRING" id="314260.PB2503_00642"/>
<proteinExistence type="predicted"/>
<feature type="chain" id="PRO_5003140517" evidence="1">
    <location>
        <begin position="25"/>
        <end position="472"/>
    </location>
</feature>
<keyword evidence="3" id="KW-1185">Reference proteome</keyword>
<organism evidence="2 3">
    <name type="scientific">Parvularcula bermudensis (strain ATCC BAA-594 / HTCC2503 / KCTC 12087)</name>
    <dbReference type="NCBI Taxonomy" id="314260"/>
    <lineage>
        <taxon>Bacteria</taxon>
        <taxon>Pseudomonadati</taxon>
        <taxon>Pseudomonadota</taxon>
        <taxon>Alphaproteobacteria</taxon>
        <taxon>Parvularculales</taxon>
        <taxon>Parvularculaceae</taxon>
        <taxon>Parvularcula</taxon>
    </lineage>
</organism>
<gene>
    <name evidence="2" type="ordered locus">PB2503_00642</name>
</gene>
<dbReference type="Pfam" id="PF06122">
    <property type="entry name" value="TraH"/>
    <property type="match status" value="1"/>
</dbReference>
<name>E0TB00_PARBH</name>
<dbReference type="RefSeq" id="WP_013299183.1">
    <property type="nucleotide sequence ID" value="NC_014414.1"/>
</dbReference>
<evidence type="ECO:0000256" key="1">
    <source>
        <dbReference type="SAM" id="SignalP"/>
    </source>
</evidence>
<evidence type="ECO:0000313" key="2">
    <source>
        <dbReference type="EMBL" id="ADM08209.1"/>
    </source>
</evidence>
<dbReference type="Proteomes" id="UP000001302">
    <property type="component" value="Chromosome"/>
</dbReference>
<dbReference type="AlphaFoldDB" id="E0TB00"/>
<dbReference type="KEGG" id="pbr:PB2503_00642"/>
<feature type="signal peptide" evidence="1">
    <location>
        <begin position="1"/>
        <end position="24"/>
    </location>
</feature>
<reference evidence="3" key="1">
    <citation type="submission" date="2010-08" db="EMBL/GenBank/DDBJ databases">
        <title>Genome sequence of Parvularcula bermudensis HTCC2503.</title>
        <authorList>
            <person name="Kang D.-M."/>
            <person name="Oh H.-M."/>
            <person name="Cho J.-C."/>
        </authorList>
    </citation>
    <scope>NUCLEOTIDE SEQUENCE [LARGE SCALE GENOMIC DNA]</scope>
    <source>
        <strain evidence="3">ATCC BAA-594 / HTCC2503 / KCTC 12087</strain>
    </source>
</reference>
<accession>E0TB00</accession>